<dbReference type="RefSeq" id="WP_201373689.1">
    <property type="nucleotide sequence ID" value="NZ_BNJG01000002.1"/>
</dbReference>
<feature type="transmembrane region" description="Helical" evidence="1">
    <location>
        <begin position="6"/>
        <end position="27"/>
    </location>
</feature>
<dbReference type="Pfam" id="PF00578">
    <property type="entry name" value="AhpC-TSA"/>
    <property type="match status" value="1"/>
</dbReference>
<keyword evidence="1" id="KW-0812">Transmembrane</keyword>
<comment type="caution">
    <text evidence="3">The sequence shown here is derived from an EMBL/GenBank/DDBJ whole genome shotgun (WGS) entry which is preliminary data.</text>
</comment>
<dbReference type="InterPro" id="IPR036249">
    <property type="entry name" value="Thioredoxin-like_sf"/>
</dbReference>
<dbReference type="PANTHER" id="PTHR42852">
    <property type="entry name" value="THIOL:DISULFIDE INTERCHANGE PROTEIN DSBE"/>
    <property type="match status" value="1"/>
</dbReference>
<keyword evidence="1" id="KW-1133">Transmembrane helix</keyword>
<evidence type="ECO:0000256" key="1">
    <source>
        <dbReference type="SAM" id="Phobius"/>
    </source>
</evidence>
<dbReference type="SUPFAM" id="SSF52833">
    <property type="entry name" value="Thioredoxin-like"/>
    <property type="match status" value="1"/>
</dbReference>
<keyword evidence="1" id="KW-0472">Membrane</keyword>
<proteinExistence type="predicted"/>
<evidence type="ECO:0000313" key="3">
    <source>
        <dbReference type="EMBL" id="GHO57272.1"/>
    </source>
</evidence>
<accession>A0ABQ3UXH5</accession>
<dbReference type="Gene3D" id="3.40.30.10">
    <property type="entry name" value="Glutaredoxin"/>
    <property type="match status" value="1"/>
</dbReference>
<dbReference type="PANTHER" id="PTHR42852:SF17">
    <property type="entry name" value="THIOREDOXIN-LIKE PROTEIN HI_1115"/>
    <property type="match status" value="1"/>
</dbReference>
<sequence>METVLIVSSVLLWLIVLCNILLTLALIRRVNANNANQQVPDVGGLAQKSEAPDFHAETLTGQSVDLATYTHSAQSTLLLFISTHCDPCHKVLTMLKEMGPGAFPPGVRPVVVSGDEHEPSEALVEELQLPWPVLIAPRATNSFFTDYNISATPSYCFFDAEGKVQSSGIASIQREVWKALINSWTTRTPILSERR</sequence>
<evidence type="ECO:0000259" key="2">
    <source>
        <dbReference type="PROSITE" id="PS51352"/>
    </source>
</evidence>
<evidence type="ECO:0000313" key="4">
    <source>
        <dbReference type="Proteomes" id="UP000654345"/>
    </source>
</evidence>
<dbReference type="PROSITE" id="PS51352">
    <property type="entry name" value="THIOREDOXIN_2"/>
    <property type="match status" value="1"/>
</dbReference>
<dbReference type="CDD" id="cd02966">
    <property type="entry name" value="TlpA_like_family"/>
    <property type="match status" value="1"/>
</dbReference>
<feature type="domain" description="Thioredoxin" evidence="2">
    <location>
        <begin position="45"/>
        <end position="182"/>
    </location>
</feature>
<name>A0ABQ3UXH5_9CHLR</name>
<protein>
    <recommendedName>
        <fullName evidence="2">Thioredoxin domain-containing protein</fullName>
    </recommendedName>
</protein>
<organism evidence="3 4">
    <name type="scientific">Ktedonobacter robiniae</name>
    <dbReference type="NCBI Taxonomy" id="2778365"/>
    <lineage>
        <taxon>Bacteria</taxon>
        <taxon>Bacillati</taxon>
        <taxon>Chloroflexota</taxon>
        <taxon>Ktedonobacteria</taxon>
        <taxon>Ktedonobacterales</taxon>
        <taxon>Ktedonobacteraceae</taxon>
        <taxon>Ktedonobacter</taxon>
    </lineage>
</organism>
<keyword evidence="4" id="KW-1185">Reference proteome</keyword>
<dbReference type="EMBL" id="BNJG01000002">
    <property type="protein sequence ID" value="GHO57272.1"/>
    <property type="molecule type" value="Genomic_DNA"/>
</dbReference>
<dbReference type="InterPro" id="IPR013766">
    <property type="entry name" value="Thioredoxin_domain"/>
</dbReference>
<dbReference type="InterPro" id="IPR000866">
    <property type="entry name" value="AhpC/TSA"/>
</dbReference>
<dbReference type="Proteomes" id="UP000654345">
    <property type="component" value="Unassembled WGS sequence"/>
</dbReference>
<dbReference type="InterPro" id="IPR050553">
    <property type="entry name" value="Thioredoxin_ResA/DsbE_sf"/>
</dbReference>
<gene>
    <name evidence="3" type="ORF">KSB_57470</name>
</gene>
<reference evidence="3 4" key="1">
    <citation type="journal article" date="2021" name="Int. J. Syst. Evol. Microbiol.">
        <title>Reticulibacter mediterranei gen. nov., sp. nov., within the new family Reticulibacteraceae fam. nov., and Ktedonospora formicarum gen. nov., sp. nov., Ktedonobacter robiniae sp. nov., Dictyobacter formicarum sp. nov. and Dictyobacter arantiisoli sp. nov., belonging to the class Ktedonobacteria.</title>
        <authorList>
            <person name="Yabe S."/>
            <person name="Zheng Y."/>
            <person name="Wang C.M."/>
            <person name="Sakai Y."/>
            <person name="Abe K."/>
            <person name="Yokota A."/>
            <person name="Donadio S."/>
            <person name="Cavaletti L."/>
            <person name="Monciardini P."/>
        </authorList>
    </citation>
    <scope>NUCLEOTIDE SEQUENCE [LARGE SCALE GENOMIC DNA]</scope>
    <source>
        <strain evidence="3 4">SOSP1-30</strain>
    </source>
</reference>